<evidence type="ECO:0000256" key="2">
    <source>
        <dbReference type="ARBA" id="ARBA00022737"/>
    </source>
</evidence>
<evidence type="ECO:0000313" key="5">
    <source>
        <dbReference type="EMBL" id="OEU16744.1"/>
    </source>
</evidence>
<feature type="region of interest" description="Disordered" evidence="3">
    <location>
        <begin position="59"/>
        <end position="80"/>
    </location>
</feature>
<dbReference type="EMBL" id="KV784358">
    <property type="protein sequence ID" value="OEU16744.1"/>
    <property type="molecule type" value="Genomic_DNA"/>
</dbReference>
<sequence>MRNPDSPTIHSPAMSRLPPSPDTTNMAAHMMIPEFSLDDDTDTIMHRGNLSNKNVATGATMNNNNNYNNTTSHHQQQNAPTSRLRSVAKYNAFHPQALACSNEISAIAGPRGIALFRLSSPHIPLLIFSHATNYSSSSGKKYNQSRNSISSLAFQPTGGGGGGGEFTSTSANGGYVPVNNNANTLYLAAARGSGVLIWDASGHSQNPLLGRLLLNDLNDSTIGSTGGSRRDSDTLITSMSWMLSSGSRNNTPLLATTTASSLSMWDLRCHGSSQFQPSLRFCSSRNANIAKDAAPIVQVACSTCSEECATIDASGIVRTYDLRKTGEGGGRSSTGYPLAVFMAHEAGVGIQHMERYDNGGNKGSAWVTWGLETQMSSAVVKVWGVAAKSLTTTAAYDDSSDSIALGTDKDEYWFMGEGESQNTPSTKFSTNNINSNNKILPSSEYQLIAQYARSNMCCARVCPTPVNNSLVVVGYLDRKSDPPSSSNGTSGDSSDGWWVDLLSLPSSSQSQSQLHNSPDENVLYKMKRRGNFGLDKIVSFCGGAANTDVDKKSLMSVLGNSNLGKLQASELAFSSSIIIRANNRTSATTTIDDGSIEKNEKEEIEAGTELLLCCLSDSGVLTTTAIPEAIPANNRIDDQNKNSSPQRSLTRSNIIRTAFGSSANNHAKVFPETKEGDSLLDVASIWGSLAGNVGDLTMSRGDDKKIEQLRSSSPLKLAAPKEDSLRNSGRRGEGGFLPFDMDVPVPVAYNSVTTGNLGGMSGIQIGMTDMTPLSAIINTSEDGEEISALNSTSIMENIDKERVPCPRLCGAVFGSGNGRLVIFRNGEVKKMWNWYQRTDTIRLSSIPGGQVDVTSSSDPQTLITSPKTSEDSGKRYQIASSSGPRTLKELVDMTTAAKEAQWGEENDSKDDALSDEIYKRYFGGGRTWKGYSGMRASMPQGTAIESTRSMLQRSMLSVGPSSDMLQPIVTVAHPLNVAALDIQGILLAKGWKLGRWENRETYPESKSESNIQDQPQLLPYPDVTPKKGKSSFSRAMSVPNFSEISERPNVEESMTFLKKLFTHQQEDGVTFPTTLMSPPDSPILMNQRVSRAGHDKSSIKYKSNTENMRAPDLGVHNLRIQKHDMDTTHLDELEEIRQLCLHNARVSKDCREVEKESVWNILAETVLGQMGEDDKVFNGWGGKAGGALGVDMINNFFLYYEALQDVQMLATMFCVLSDRHHQDQRTNRLCLLPESREKVCDTYIIRYAEVLYSWGLLNTRAELNKHLQRKYEQNELNFIPVKEGKQEEYDLGVALSCPTCHNGVNSRTNYCQSCRDFAFRCSICDIAVRGIFTFCDICQHGGHLRHMVNWFKKNSSCPTGCGWEPQKLWWSSTEKLRTLCDIRRILVTEFFAEKNNVTFCVRNTQRAKAFSKDLNLVLDTSMPS</sequence>
<dbReference type="GO" id="GO:0005774">
    <property type="term" value="C:vacuolar membrane"/>
    <property type="evidence" value="ECO:0007669"/>
    <property type="project" value="TreeGrafter"/>
</dbReference>
<keyword evidence="1" id="KW-0853">WD repeat</keyword>
<keyword evidence="2" id="KW-0677">Repeat</keyword>
<dbReference type="GO" id="GO:0035591">
    <property type="term" value="F:signaling adaptor activity"/>
    <property type="evidence" value="ECO:0007669"/>
    <property type="project" value="TreeGrafter"/>
</dbReference>
<dbReference type="PANTHER" id="PTHR46170">
    <property type="entry name" value="GATOR COMPLEX PROTEIN WDR59"/>
    <property type="match status" value="1"/>
</dbReference>
<dbReference type="Proteomes" id="UP000095751">
    <property type="component" value="Unassembled WGS sequence"/>
</dbReference>
<protein>
    <recommendedName>
        <fullName evidence="4">WDR59/RTC1-like RING zinc finger domain-containing protein</fullName>
    </recommendedName>
</protein>
<reference evidence="5 6" key="1">
    <citation type="submission" date="2016-09" db="EMBL/GenBank/DDBJ databases">
        <title>Extensive genetic diversity and differential bi-allelic expression allows diatom success in the polar Southern Ocean.</title>
        <authorList>
            <consortium name="DOE Joint Genome Institute"/>
            <person name="Mock T."/>
            <person name="Otillar R.P."/>
            <person name="Strauss J."/>
            <person name="Dupont C."/>
            <person name="Frickenhaus S."/>
            <person name="Maumus F."/>
            <person name="Mcmullan M."/>
            <person name="Sanges R."/>
            <person name="Schmutz J."/>
            <person name="Toseland A."/>
            <person name="Valas R."/>
            <person name="Veluchamy A."/>
            <person name="Ward B.J."/>
            <person name="Allen A."/>
            <person name="Barry K."/>
            <person name="Falciatore A."/>
            <person name="Ferrante M."/>
            <person name="Fortunato A.E."/>
            <person name="Gloeckner G."/>
            <person name="Gruber A."/>
            <person name="Hipkin R."/>
            <person name="Janech M."/>
            <person name="Kroth P."/>
            <person name="Leese F."/>
            <person name="Lindquist E."/>
            <person name="Lyon B.R."/>
            <person name="Martin J."/>
            <person name="Mayer C."/>
            <person name="Parker M."/>
            <person name="Quesneville H."/>
            <person name="Raymond J."/>
            <person name="Uhlig C."/>
            <person name="Valentin K.U."/>
            <person name="Worden A.Z."/>
            <person name="Armbrust E.V."/>
            <person name="Bowler C."/>
            <person name="Green B."/>
            <person name="Moulton V."/>
            <person name="Van Oosterhout C."/>
            <person name="Grigoriev I."/>
        </authorList>
    </citation>
    <scope>NUCLEOTIDE SEQUENCE [LARGE SCALE GENOMIC DNA]</scope>
    <source>
        <strain evidence="5 6">CCMP1102</strain>
    </source>
</reference>
<dbReference type="SUPFAM" id="SSF50978">
    <property type="entry name" value="WD40 repeat-like"/>
    <property type="match status" value="1"/>
</dbReference>
<feature type="compositionally biased region" description="Polar residues" evidence="3">
    <location>
        <begin position="641"/>
        <end position="651"/>
    </location>
</feature>
<evidence type="ECO:0000256" key="3">
    <source>
        <dbReference type="SAM" id="MobiDB-lite"/>
    </source>
</evidence>
<feature type="region of interest" description="Disordered" evidence="3">
    <location>
        <begin position="632"/>
        <end position="651"/>
    </location>
</feature>
<feature type="compositionally biased region" description="Basic and acidic residues" evidence="3">
    <location>
        <begin position="719"/>
        <end position="731"/>
    </location>
</feature>
<dbReference type="InParanoid" id="A0A1E7FF28"/>
<accession>A0A1E7FF28</accession>
<proteinExistence type="predicted"/>
<organism evidence="5 6">
    <name type="scientific">Fragilariopsis cylindrus CCMP1102</name>
    <dbReference type="NCBI Taxonomy" id="635003"/>
    <lineage>
        <taxon>Eukaryota</taxon>
        <taxon>Sar</taxon>
        <taxon>Stramenopiles</taxon>
        <taxon>Ochrophyta</taxon>
        <taxon>Bacillariophyta</taxon>
        <taxon>Bacillariophyceae</taxon>
        <taxon>Bacillariophycidae</taxon>
        <taxon>Bacillariales</taxon>
        <taxon>Bacillariaceae</taxon>
        <taxon>Fragilariopsis</taxon>
    </lineage>
</organism>
<dbReference type="PANTHER" id="PTHR46170:SF1">
    <property type="entry name" value="GATOR COMPLEX PROTEIN WDR59"/>
    <property type="match status" value="1"/>
</dbReference>
<gene>
    <name evidence="5" type="ORF">FRACYDRAFT_239340</name>
</gene>
<dbReference type="InterPro" id="IPR036322">
    <property type="entry name" value="WD40_repeat_dom_sf"/>
</dbReference>
<feature type="region of interest" description="Disordered" evidence="3">
    <location>
        <begin position="847"/>
        <end position="881"/>
    </location>
</feature>
<evidence type="ECO:0000313" key="6">
    <source>
        <dbReference type="Proteomes" id="UP000095751"/>
    </source>
</evidence>
<feature type="region of interest" description="Disordered" evidence="3">
    <location>
        <begin position="1002"/>
        <end position="1033"/>
    </location>
</feature>
<dbReference type="GO" id="GO:0034198">
    <property type="term" value="P:cellular response to amino acid starvation"/>
    <property type="evidence" value="ECO:0007669"/>
    <property type="project" value="TreeGrafter"/>
</dbReference>
<feature type="region of interest" description="Disordered" evidence="3">
    <location>
        <begin position="710"/>
        <end position="731"/>
    </location>
</feature>
<dbReference type="InterPro" id="IPR049566">
    <property type="entry name" value="WDR59_RTC1-like_RING_Znf"/>
</dbReference>
<evidence type="ECO:0000259" key="4">
    <source>
        <dbReference type="Pfam" id="PF17120"/>
    </source>
</evidence>
<feature type="compositionally biased region" description="Polar residues" evidence="3">
    <location>
        <begin position="852"/>
        <end position="867"/>
    </location>
</feature>
<dbReference type="GO" id="GO:0035859">
    <property type="term" value="C:Seh1-associated complex"/>
    <property type="evidence" value="ECO:0007669"/>
    <property type="project" value="TreeGrafter"/>
</dbReference>
<feature type="compositionally biased region" description="Polar residues" evidence="3">
    <location>
        <begin position="70"/>
        <end position="80"/>
    </location>
</feature>
<feature type="region of interest" description="Disordered" evidence="3">
    <location>
        <begin position="1"/>
        <end position="22"/>
    </location>
</feature>
<dbReference type="GO" id="GO:1904263">
    <property type="term" value="P:positive regulation of TORC1 signaling"/>
    <property type="evidence" value="ECO:0007669"/>
    <property type="project" value="TreeGrafter"/>
</dbReference>
<evidence type="ECO:0000256" key="1">
    <source>
        <dbReference type="ARBA" id="ARBA00022574"/>
    </source>
</evidence>
<dbReference type="OrthoDB" id="48238at2759"/>
<dbReference type="Pfam" id="PF17120">
    <property type="entry name" value="zf-RING_16"/>
    <property type="match status" value="1"/>
</dbReference>
<feature type="domain" description="WDR59/RTC1-like RING zinc finger" evidence="4">
    <location>
        <begin position="1320"/>
        <end position="1364"/>
    </location>
</feature>
<dbReference type="InterPro" id="IPR049567">
    <property type="entry name" value="WDR59-like"/>
</dbReference>
<keyword evidence="6" id="KW-1185">Reference proteome</keyword>
<name>A0A1E7FF28_9STRA</name>
<dbReference type="KEGG" id="fcy:FRACYDRAFT_239340"/>